<name>J9E5V0_WUCBA</name>
<protein>
    <submittedName>
        <fullName evidence="1">Uncharacterized protein</fullName>
    </submittedName>
</protein>
<comment type="caution">
    <text evidence="1">The sequence shown here is derived from an EMBL/GenBank/DDBJ whole genome shotgun (WGS) entry which is preliminary data.</text>
</comment>
<proteinExistence type="predicted"/>
<evidence type="ECO:0000313" key="1">
    <source>
        <dbReference type="EMBL" id="EJW77646.1"/>
    </source>
</evidence>
<gene>
    <name evidence="1" type="ORF">WUBG_11444</name>
</gene>
<dbReference type="EMBL" id="ADBV01007526">
    <property type="protein sequence ID" value="EJW77646.1"/>
    <property type="molecule type" value="Genomic_DNA"/>
</dbReference>
<dbReference type="Proteomes" id="UP000004810">
    <property type="component" value="Unassembled WGS sequence"/>
</dbReference>
<organism evidence="1 2">
    <name type="scientific">Wuchereria bancrofti</name>
    <dbReference type="NCBI Taxonomy" id="6293"/>
    <lineage>
        <taxon>Eukaryota</taxon>
        <taxon>Metazoa</taxon>
        <taxon>Ecdysozoa</taxon>
        <taxon>Nematoda</taxon>
        <taxon>Chromadorea</taxon>
        <taxon>Rhabditida</taxon>
        <taxon>Spirurina</taxon>
        <taxon>Spiruromorpha</taxon>
        <taxon>Filarioidea</taxon>
        <taxon>Onchocercidae</taxon>
        <taxon>Wuchereria</taxon>
    </lineage>
</organism>
<accession>J9E5V0</accession>
<dbReference type="AlphaFoldDB" id="J9E5V0"/>
<evidence type="ECO:0000313" key="2">
    <source>
        <dbReference type="Proteomes" id="UP000004810"/>
    </source>
</evidence>
<sequence>GFETRNTFLSNERLALDNLMERATRKDYIKSRSKREISNSEMPKKDERFVDNKDIIINNETKLEMPFAACQQYFVLGTIIPYEVILLMSKLIFKVPSFNSVCPISYCNVEYIFEMKKEK</sequence>
<feature type="non-terminal residue" evidence="1">
    <location>
        <position position="1"/>
    </location>
</feature>
<reference evidence="2" key="1">
    <citation type="submission" date="2012-08" db="EMBL/GenBank/DDBJ databases">
        <title>The Genome Sequence of Wuchereria bancrofti.</title>
        <authorList>
            <person name="Nutman T.B."/>
            <person name="Fink D.L."/>
            <person name="Russ C."/>
            <person name="Young S."/>
            <person name="Zeng Q."/>
            <person name="Koehrsen M."/>
            <person name="Alvarado L."/>
            <person name="Berlin A."/>
            <person name="Chapman S.B."/>
            <person name="Chen Z."/>
            <person name="Freedman E."/>
            <person name="Gellesch M."/>
            <person name="Goldberg J."/>
            <person name="Griggs A."/>
            <person name="Gujja S."/>
            <person name="Heilman E.R."/>
            <person name="Heiman D."/>
            <person name="Hepburn T."/>
            <person name="Howarth C."/>
            <person name="Jen D."/>
            <person name="Larson L."/>
            <person name="Lewis B."/>
            <person name="Mehta T."/>
            <person name="Park D."/>
            <person name="Pearson M."/>
            <person name="Roberts A."/>
            <person name="Saif S."/>
            <person name="Shea T."/>
            <person name="Shenoy N."/>
            <person name="Sisk P."/>
            <person name="Stolte C."/>
            <person name="Sykes S."/>
            <person name="Walk T."/>
            <person name="White J."/>
            <person name="Yandava C."/>
            <person name="Haas B."/>
            <person name="Henn M.R."/>
            <person name="Nusbaum C."/>
            <person name="Birren B."/>
        </authorList>
    </citation>
    <scope>NUCLEOTIDE SEQUENCE [LARGE SCALE GENOMIC DNA]</scope>
    <source>
        <strain evidence="2">NA</strain>
    </source>
</reference>